<dbReference type="InterPro" id="IPR043538">
    <property type="entry name" value="XYLT"/>
</dbReference>
<feature type="domain" description="Xylosyltransferase C-terminal" evidence="5">
    <location>
        <begin position="3"/>
        <end position="54"/>
    </location>
</feature>
<comment type="caution">
    <text evidence="6">The sequence shown here is derived from an EMBL/GenBank/DDBJ whole genome shotgun (WGS) entry which is preliminary data.</text>
</comment>
<dbReference type="PANTHER" id="PTHR46025:SF3">
    <property type="entry name" value="XYLOSYLTRANSFERASE OXT"/>
    <property type="match status" value="1"/>
</dbReference>
<dbReference type="EMBL" id="CAJPIN010097749">
    <property type="protein sequence ID" value="CAG2068663.1"/>
    <property type="molecule type" value="Genomic_DNA"/>
</dbReference>
<evidence type="ECO:0000256" key="4">
    <source>
        <dbReference type="ARBA" id="ARBA00022989"/>
    </source>
</evidence>
<evidence type="ECO:0000313" key="6">
    <source>
        <dbReference type="EMBL" id="CAG2068663.1"/>
    </source>
</evidence>
<comment type="subcellular location">
    <subcellularLocation>
        <location evidence="1">Golgi apparatus membrane</location>
        <topology evidence="1">Single-pass type II membrane protein</topology>
    </subcellularLocation>
</comment>
<evidence type="ECO:0000256" key="3">
    <source>
        <dbReference type="ARBA" id="ARBA00022968"/>
    </source>
</evidence>
<evidence type="ECO:0000256" key="1">
    <source>
        <dbReference type="ARBA" id="ARBA00004323"/>
    </source>
</evidence>
<organism evidence="6 7">
    <name type="scientific">Timema podura</name>
    <name type="common">Walking stick</name>
    <dbReference type="NCBI Taxonomy" id="61482"/>
    <lineage>
        <taxon>Eukaryota</taxon>
        <taxon>Metazoa</taxon>
        <taxon>Ecdysozoa</taxon>
        <taxon>Arthropoda</taxon>
        <taxon>Hexapoda</taxon>
        <taxon>Insecta</taxon>
        <taxon>Pterygota</taxon>
        <taxon>Neoptera</taxon>
        <taxon>Polyneoptera</taxon>
        <taxon>Phasmatodea</taxon>
        <taxon>Timematodea</taxon>
        <taxon>Timematoidea</taxon>
        <taxon>Timematidae</taxon>
        <taxon>Timema</taxon>
    </lineage>
</organism>
<evidence type="ECO:0000313" key="7">
    <source>
        <dbReference type="Proteomes" id="UP001153148"/>
    </source>
</evidence>
<keyword evidence="7" id="KW-1185">Reference proteome</keyword>
<evidence type="ECO:0000256" key="2">
    <source>
        <dbReference type="ARBA" id="ARBA00022692"/>
    </source>
</evidence>
<protein>
    <recommendedName>
        <fullName evidence="5">Xylosyltransferase C-terminal domain-containing protein</fullName>
    </recommendedName>
</protein>
<accession>A0ABN7PLI3</accession>
<dbReference type="PANTHER" id="PTHR46025">
    <property type="entry name" value="XYLOSYLTRANSFERASE OXT"/>
    <property type="match status" value="1"/>
</dbReference>
<sequence length="214" mass="23472">ILYVSSDYDQKEQVSRNNLQNLGPFSEPVLVFQLSEGPAGASAPSLNLTVLWVNHVKPSLREPLLPGVWEVKMVLNSSLVAGTHFLVIPLQLVSGVEISQHQSTFLHNGPAQSFVAPEGVDYERFMASAGEKLALRRKATANSKRFGVDLQKWIDSLTNRFYKVVESCAASTRQTSLCGGVILEPCEGTVWSSLTPDPKSQICTVNNITGRMDR</sequence>
<feature type="non-terminal residue" evidence="6">
    <location>
        <position position="1"/>
    </location>
</feature>
<keyword evidence="4" id="KW-1133">Transmembrane helix</keyword>
<proteinExistence type="predicted"/>
<gene>
    <name evidence="6" type="ORF">TPAB3V08_LOCUS15606</name>
</gene>
<evidence type="ECO:0000259" key="5">
    <source>
        <dbReference type="Pfam" id="PF12529"/>
    </source>
</evidence>
<dbReference type="InterPro" id="IPR024448">
    <property type="entry name" value="XylT_C"/>
</dbReference>
<reference evidence="6" key="1">
    <citation type="submission" date="2021-03" db="EMBL/GenBank/DDBJ databases">
        <authorList>
            <person name="Tran Van P."/>
        </authorList>
    </citation>
    <scope>NUCLEOTIDE SEQUENCE</scope>
</reference>
<keyword evidence="3" id="KW-0735">Signal-anchor</keyword>
<dbReference type="Proteomes" id="UP001153148">
    <property type="component" value="Unassembled WGS sequence"/>
</dbReference>
<name>A0ABN7PLI3_TIMPD</name>
<keyword evidence="4" id="KW-0472">Membrane</keyword>
<keyword evidence="2" id="KW-0812">Transmembrane</keyword>
<dbReference type="Pfam" id="PF12529">
    <property type="entry name" value="Xylo_C"/>
    <property type="match status" value="1"/>
</dbReference>